<reference evidence="10" key="1">
    <citation type="submission" date="2019-08" db="EMBL/GenBank/DDBJ databases">
        <title>The genome of the North American firefly Photinus pyralis.</title>
        <authorList>
            <consortium name="Photinus pyralis genome working group"/>
            <person name="Fallon T.R."/>
            <person name="Sander Lower S.E."/>
            <person name="Weng J.-K."/>
        </authorList>
    </citation>
    <scope>NUCLEOTIDE SEQUENCE</scope>
    <source>
        <strain evidence="10">TRF0915ILg1</strain>
        <tissue evidence="10">Whole body</tissue>
    </source>
</reference>
<dbReference type="SUPFAM" id="SSF50494">
    <property type="entry name" value="Trypsin-like serine proteases"/>
    <property type="match status" value="1"/>
</dbReference>
<dbReference type="GO" id="GO:0004252">
    <property type="term" value="F:serine-type endopeptidase activity"/>
    <property type="evidence" value="ECO:0007669"/>
    <property type="project" value="InterPro"/>
</dbReference>
<evidence type="ECO:0000256" key="6">
    <source>
        <dbReference type="ARBA" id="ARBA00023180"/>
    </source>
</evidence>
<dbReference type="EMBL" id="VTPC01088925">
    <property type="protein sequence ID" value="KAF2886004.1"/>
    <property type="molecule type" value="Genomic_DNA"/>
</dbReference>
<keyword evidence="6" id="KW-0325">Glycoprotein</keyword>
<dbReference type="Proteomes" id="UP000801492">
    <property type="component" value="Unassembled WGS sequence"/>
</dbReference>
<feature type="domain" description="Peptidase S1" evidence="9">
    <location>
        <begin position="1"/>
        <end position="247"/>
    </location>
</feature>
<name>A0A8K0G4T6_IGNLU</name>
<dbReference type="InterPro" id="IPR051487">
    <property type="entry name" value="Ser/Thr_Proteases_Immune/Dev"/>
</dbReference>
<keyword evidence="3 8" id="KW-0378">Hydrolase</keyword>
<evidence type="ECO:0000256" key="3">
    <source>
        <dbReference type="ARBA" id="ARBA00022801"/>
    </source>
</evidence>
<evidence type="ECO:0000256" key="5">
    <source>
        <dbReference type="ARBA" id="ARBA00023157"/>
    </source>
</evidence>
<dbReference type="InterPro" id="IPR018114">
    <property type="entry name" value="TRYPSIN_HIS"/>
</dbReference>
<dbReference type="Gene3D" id="2.40.10.10">
    <property type="entry name" value="Trypsin-like serine proteases"/>
    <property type="match status" value="2"/>
</dbReference>
<evidence type="ECO:0000259" key="9">
    <source>
        <dbReference type="PROSITE" id="PS50240"/>
    </source>
</evidence>
<dbReference type="InterPro" id="IPR043504">
    <property type="entry name" value="Peptidase_S1_PA_chymotrypsin"/>
</dbReference>
<keyword evidence="1 8" id="KW-0645">Protease</keyword>
<proteinExistence type="inferred from homology"/>
<dbReference type="FunFam" id="2.40.10.10:FF:000028">
    <property type="entry name" value="Serine protease easter"/>
    <property type="match status" value="1"/>
</dbReference>
<sequence length="248" mass="28354">MVLLEYQEPNNRRFHCGGFLISNRYVLTAAHCLLDIPPEWKLINVRLGEHNLKTTRDCVNETPGFEDCNDEPLDITIEGQIPHELYIPRSVNRHYDIALLRLSKTVEFTNFIKPLCLPLSQRLRNKDYNGRELTVAGWGRTETQRQSDIKLRVDVPVLSETNCLQFYKEQGITLLSSQVCAGGVKGKDSCVGDSGGPLMVVDRTAEEENYIAYAMVSFGPRFCGTDNFPAVYTRLRDYIDWIRDHLKP</sequence>
<evidence type="ECO:0000256" key="7">
    <source>
        <dbReference type="ARBA" id="ARBA00024195"/>
    </source>
</evidence>
<dbReference type="GO" id="GO:0006508">
    <property type="term" value="P:proteolysis"/>
    <property type="evidence" value="ECO:0007669"/>
    <property type="project" value="UniProtKB-KW"/>
</dbReference>
<dbReference type="InterPro" id="IPR001254">
    <property type="entry name" value="Trypsin_dom"/>
</dbReference>
<comment type="caution">
    <text evidence="10">The sequence shown here is derived from an EMBL/GenBank/DDBJ whole genome shotgun (WGS) entry which is preliminary data.</text>
</comment>
<dbReference type="PRINTS" id="PR00722">
    <property type="entry name" value="CHYMOTRYPSIN"/>
</dbReference>
<evidence type="ECO:0000256" key="4">
    <source>
        <dbReference type="ARBA" id="ARBA00022825"/>
    </source>
</evidence>
<evidence type="ECO:0000256" key="8">
    <source>
        <dbReference type="RuleBase" id="RU363034"/>
    </source>
</evidence>
<dbReference type="SMART" id="SM00020">
    <property type="entry name" value="Tryp_SPc"/>
    <property type="match status" value="1"/>
</dbReference>
<dbReference type="FunFam" id="2.40.10.10:FF:000084">
    <property type="entry name" value="Serine protease easter"/>
    <property type="match status" value="1"/>
</dbReference>
<comment type="similarity">
    <text evidence="7">Belongs to the peptidase S1 family. CLIP subfamily.</text>
</comment>
<dbReference type="PROSITE" id="PS50240">
    <property type="entry name" value="TRYPSIN_DOM"/>
    <property type="match status" value="1"/>
</dbReference>
<dbReference type="Pfam" id="PF00089">
    <property type="entry name" value="Trypsin"/>
    <property type="match status" value="1"/>
</dbReference>
<keyword evidence="11" id="KW-1185">Reference proteome</keyword>
<accession>A0A8K0G4T6</accession>
<evidence type="ECO:0000313" key="11">
    <source>
        <dbReference type="Proteomes" id="UP000801492"/>
    </source>
</evidence>
<evidence type="ECO:0000256" key="2">
    <source>
        <dbReference type="ARBA" id="ARBA00022729"/>
    </source>
</evidence>
<evidence type="ECO:0000313" key="10">
    <source>
        <dbReference type="EMBL" id="KAF2886004.1"/>
    </source>
</evidence>
<dbReference type="InterPro" id="IPR009003">
    <property type="entry name" value="Peptidase_S1_PA"/>
</dbReference>
<organism evidence="10 11">
    <name type="scientific">Ignelater luminosus</name>
    <name type="common">Cucubano</name>
    <name type="synonym">Pyrophorus luminosus</name>
    <dbReference type="NCBI Taxonomy" id="2038154"/>
    <lineage>
        <taxon>Eukaryota</taxon>
        <taxon>Metazoa</taxon>
        <taxon>Ecdysozoa</taxon>
        <taxon>Arthropoda</taxon>
        <taxon>Hexapoda</taxon>
        <taxon>Insecta</taxon>
        <taxon>Pterygota</taxon>
        <taxon>Neoptera</taxon>
        <taxon>Endopterygota</taxon>
        <taxon>Coleoptera</taxon>
        <taxon>Polyphaga</taxon>
        <taxon>Elateriformia</taxon>
        <taxon>Elateroidea</taxon>
        <taxon>Elateridae</taxon>
        <taxon>Agrypninae</taxon>
        <taxon>Pyrophorini</taxon>
        <taxon>Ignelater</taxon>
    </lineage>
</organism>
<dbReference type="PANTHER" id="PTHR24256">
    <property type="entry name" value="TRYPTASE-RELATED"/>
    <property type="match status" value="1"/>
</dbReference>
<gene>
    <name evidence="10" type="ORF">ILUMI_20169</name>
</gene>
<dbReference type="InterPro" id="IPR001314">
    <property type="entry name" value="Peptidase_S1A"/>
</dbReference>
<dbReference type="OrthoDB" id="9028152at2759"/>
<dbReference type="CDD" id="cd00190">
    <property type="entry name" value="Tryp_SPc"/>
    <property type="match status" value="1"/>
</dbReference>
<dbReference type="AlphaFoldDB" id="A0A8K0G4T6"/>
<dbReference type="PROSITE" id="PS00134">
    <property type="entry name" value="TRYPSIN_HIS"/>
    <property type="match status" value="1"/>
</dbReference>
<dbReference type="InterPro" id="IPR033116">
    <property type="entry name" value="TRYPSIN_SER"/>
</dbReference>
<evidence type="ECO:0000256" key="1">
    <source>
        <dbReference type="ARBA" id="ARBA00022670"/>
    </source>
</evidence>
<keyword evidence="5" id="KW-1015">Disulfide bond</keyword>
<keyword evidence="2" id="KW-0732">Signal</keyword>
<dbReference type="PROSITE" id="PS00135">
    <property type="entry name" value="TRYPSIN_SER"/>
    <property type="match status" value="1"/>
</dbReference>
<protein>
    <recommendedName>
        <fullName evidence="9">Peptidase S1 domain-containing protein</fullName>
    </recommendedName>
</protein>
<keyword evidence="4 8" id="KW-0720">Serine protease</keyword>